<accession>M8D210</accession>
<dbReference type="GeneID" id="89501357"/>
<proteinExistence type="predicted"/>
<dbReference type="Pfam" id="PF07331">
    <property type="entry name" value="TctB"/>
    <property type="match status" value="1"/>
</dbReference>
<evidence type="ECO:0000256" key="1">
    <source>
        <dbReference type="SAM" id="Phobius"/>
    </source>
</evidence>
<sequence>MKKTDLFVGIALILLSVAVWITSGQFPSVGDTDVGPGFFPRLIAGGLILMSLVLIAAAFRPGQAAEEAGPPTSWRRTILGFVCMFVFLALVYLGGFHLATPVFLLGFMWLFGYRKPIASILVAVLVTLFIYLIFETVLQVPLPAGVLFE</sequence>
<reference evidence="3 4" key="1">
    <citation type="submission" date="2013-03" db="EMBL/GenBank/DDBJ databases">
        <title>Assembly of a new bacterial strain Brevibacillus borstelensis AK1.</title>
        <authorList>
            <person name="Rajan I."/>
            <person name="PoliReddy D."/>
            <person name="Sugumar T."/>
            <person name="Rathinam K."/>
            <person name="Alqarawi S."/>
            <person name="Khalil A.B."/>
            <person name="Sivakumar N."/>
        </authorList>
    </citation>
    <scope>NUCLEOTIDE SEQUENCE [LARGE SCALE GENOMIC DNA]</scope>
    <source>
        <strain evidence="3 4">AK1</strain>
    </source>
</reference>
<dbReference type="InterPro" id="IPR009936">
    <property type="entry name" value="DUF1468"/>
</dbReference>
<feature type="transmembrane region" description="Helical" evidence="1">
    <location>
        <begin position="117"/>
        <end position="134"/>
    </location>
</feature>
<gene>
    <name evidence="3" type="ORF">I532_23241</name>
</gene>
<name>M8D210_9BACL</name>
<dbReference type="STRING" id="1300222.I532_23241"/>
<keyword evidence="1" id="KW-1133">Transmembrane helix</keyword>
<evidence type="ECO:0000313" key="3">
    <source>
        <dbReference type="EMBL" id="EMT50244.1"/>
    </source>
</evidence>
<feature type="transmembrane region" description="Helical" evidence="1">
    <location>
        <begin position="38"/>
        <end position="57"/>
    </location>
</feature>
<keyword evidence="1" id="KW-0812">Transmembrane</keyword>
<organism evidence="3 4">
    <name type="scientific">Brevibacillus borstelensis AK1</name>
    <dbReference type="NCBI Taxonomy" id="1300222"/>
    <lineage>
        <taxon>Bacteria</taxon>
        <taxon>Bacillati</taxon>
        <taxon>Bacillota</taxon>
        <taxon>Bacilli</taxon>
        <taxon>Bacillales</taxon>
        <taxon>Paenibacillaceae</taxon>
        <taxon>Brevibacillus</taxon>
    </lineage>
</organism>
<protein>
    <submittedName>
        <fullName evidence="3">Putative permease subunit</fullName>
    </submittedName>
</protein>
<dbReference type="OrthoDB" id="2969509at2"/>
<keyword evidence="1" id="KW-0472">Membrane</keyword>
<feature type="transmembrane region" description="Helical" evidence="1">
    <location>
        <begin position="7"/>
        <end position="26"/>
    </location>
</feature>
<evidence type="ECO:0000313" key="4">
    <source>
        <dbReference type="Proteomes" id="UP000012081"/>
    </source>
</evidence>
<keyword evidence="4" id="KW-1185">Reference proteome</keyword>
<comment type="caution">
    <text evidence="3">The sequence shown here is derived from an EMBL/GenBank/DDBJ whole genome shotgun (WGS) entry which is preliminary data.</text>
</comment>
<dbReference type="RefSeq" id="WP_003392126.1">
    <property type="nucleotide sequence ID" value="NZ_APBN01000018.1"/>
</dbReference>
<dbReference type="Proteomes" id="UP000012081">
    <property type="component" value="Unassembled WGS sequence"/>
</dbReference>
<feature type="transmembrane region" description="Helical" evidence="1">
    <location>
        <begin position="78"/>
        <end position="111"/>
    </location>
</feature>
<dbReference type="EMBL" id="APBN01000018">
    <property type="protein sequence ID" value="EMT50244.1"/>
    <property type="molecule type" value="Genomic_DNA"/>
</dbReference>
<dbReference type="AlphaFoldDB" id="M8D210"/>
<dbReference type="PATRIC" id="fig|1300222.3.peg.4882"/>
<feature type="domain" description="DUF1468" evidence="2">
    <location>
        <begin position="7"/>
        <end position="143"/>
    </location>
</feature>
<evidence type="ECO:0000259" key="2">
    <source>
        <dbReference type="Pfam" id="PF07331"/>
    </source>
</evidence>